<organism evidence="3 4">
    <name type="scientific">Bowdeniella nasicola</name>
    <dbReference type="NCBI Taxonomy" id="208480"/>
    <lineage>
        <taxon>Bacteria</taxon>
        <taxon>Bacillati</taxon>
        <taxon>Actinomycetota</taxon>
        <taxon>Actinomycetes</taxon>
        <taxon>Actinomycetales</taxon>
        <taxon>Actinomycetaceae</taxon>
        <taxon>Bowdeniella</taxon>
    </lineage>
</organism>
<dbReference type="InterPro" id="IPR014862">
    <property type="entry name" value="TrwC"/>
</dbReference>
<gene>
    <name evidence="3" type="ORF">BSZ39_10795</name>
</gene>
<evidence type="ECO:0000313" key="4">
    <source>
        <dbReference type="Proteomes" id="UP000185628"/>
    </source>
</evidence>
<accession>A0A1Q5PZZ0</accession>
<dbReference type="STRING" id="208480.SAMN02910418_01974"/>
<feature type="domain" description="TrwC relaxase" evidence="2">
    <location>
        <begin position="12"/>
        <end position="176"/>
    </location>
</feature>
<feature type="region of interest" description="Disordered" evidence="1">
    <location>
        <begin position="218"/>
        <end position="241"/>
    </location>
</feature>
<dbReference type="EMBL" id="MQVR01000079">
    <property type="protein sequence ID" value="OKL53193.1"/>
    <property type="molecule type" value="Genomic_DNA"/>
</dbReference>
<comment type="caution">
    <text evidence="3">The sequence shown here is derived from an EMBL/GenBank/DDBJ whole genome shotgun (WGS) entry which is preliminary data.</text>
</comment>
<feature type="compositionally biased region" description="Basic residues" evidence="1">
    <location>
        <begin position="218"/>
        <end position="234"/>
    </location>
</feature>
<evidence type="ECO:0000256" key="1">
    <source>
        <dbReference type="SAM" id="MobiDB-lite"/>
    </source>
</evidence>
<keyword evidence="4" id="KW-1185">Reference proteome</keyword>
<name>A0A1Q5PZZ0_9ACTO</name>
<dbReference type="Pfam" id="PF08751">
    <property type="entry name" value="TrwC"/>
    <property type="match status" value="1"/>
</dbReference>
<sequence>MNMTVSMRVMSAGDGYQYLLKTVAAADGDRPLSTPLTRYYMEEGTPPGRWLGAGVAALGRGEIQVGDRVPERQLQLLMGTGCDPITGDKLGLGFPAYKSQDERIETRIAALDQTLTHGAKGESIAQIVAEETARSTRRAVAGFDFTLSIPKSASVLWEVSDAGVQALIAKAHHRAVCGGGCVHGARGCSHPYGRNRRGWRGCAGGCHRAYRDRVRSLRLSRRRSPPPYARRHQQHGQDRSRWQVALARR</sequence>
<dbReference type="AlphaFoldDB" id="A0A1Q5PZZ0"/>
<evidence type="ECO:0000259" key="2">
    <source>
        <dbReference type="Pfam" id="PF08751"/>
    </source>
</evidence>
<dbReference type="Proteomes" id="UP000185628">
    <property type="component" value="Unassembled WGS sequence"/>
</dbReference>
<proteinExistence type="predicted"/>
<protein>
    <recommendedName>
        <fullName evidence="2">TrwC relaxase domain-containing protein</fullName>
    </recommendedName>
</protein>
<evidence type="ECO:0000313" key="3">
    <source>
        <dbReference type="EMBL" id="OKL53193.1"/>
    </source>
</evidence>
<dbReference type="SUPFAM" id="SSF55464">
    <property type="entry name" value="Origin of replication-binding domain, RBD-like"/>
    <property type="match status" value="1"/>
</dbReference>
<reference evidence="4" key="1">
    <citation type="submission" date="2016-12" db="EMBL/GenBank/DDBJ databases">
        <authorList>
            <person name="Meng X."/>
        </authorList>
    </citation>
    <scope>NUCLEOTIDE SEQUENCE [LARGE SCALE GENOMIC DNA]</scope>
    <source>
        <strain evidence="4">DSM 19116</strain>
    </source>
</reference>